<comment type="caution">
    <text evidence="3">The sequence shown here is derived from an EMBL/GenBank/DDBJ whole genome shotgun (WGS) entry which is preliminary data.</text>
</comment>
<dbReference type="Gene3D" id="2.40.160.10">
    <property type="entry name" value="Porin"/>
    <property type="match status" value="1"/>
</dbReference>
<dbReference type="PANTHER" id="PTHR11743">
    <property type="entry name" value="VOLTAGE-DEPENDENT ANION-SELECTIVE CHANNEL"/>
    <property type="match status" value="1"/>
</dbReference>
<dbReference type="GO" id="GO:0005741">
    <property type="term" value="C:mitochondrial outer membrane"/>
    <property type="evidence" value="ECO:0007669"/>
    <property type="project" value="InterPro"/>
</dbReference>
<dbReference type="AlphaFoldDB" id="A0A426XFH6"/>
<gene>
    <name evidence="3" type="ORF">B296_00057514</name>
</gene>
<feature type="compositionally biased region" description="Basic and acidic residues" evidence="2">
    <location>
        <begin position="79"/>
        <end position="95"/>
    </location>
</feature>
<feature type="region of interest" description="Disordered" evidence="2">
    <location>
        <begin position="78"/>
        <end position="111"/>
    </location>
</feature>
<evidence type="ECO:0000313" key="4">
    <source>
        <dbReference type="Proteomes" id="UP000287651"/>
    </source>
</evidence>
<sequence>GLTATGIKVNELFIGDISTQYKSGKTVVDVKVDTNSNVSIIFDCYTIIKSCITMPSISTTVTVSELLAGAKTSLSFKIPDQKSGKKKRENLEHLRQQGSPHSRGEKKHRRRCRGFAGKKAVVAAEMTHKFNTNENSFTVGSSHKVDPLTMVKTRFSNSGKAAVLCQHQWRPKSFITLSAEYDPKAVSAPPKLGLALALKP</sequence>
<name>A0A426XFH6_ENSVE</name>
<dbReference type="Proteomes" id="UP000287651">
    <property type="component" value="Unassembled WGS sequence"/>
</dbReference>
<dbReference type="EMBL" id="AMZH03021448">
    <property type="protein sequence ID" value="RRT38190.1"/>
    <property type="molecule type" value="Genomic_DNA"/>
</dbReference>
<dbReference type="InterPro" id="IPR027246">
    <property type="entry name" value="Porin_Euk/Tom40"/>
</dbReference>
<dbReference type="PANTHER" id="PTHR11743:SF27">
    <property type="entry name" value="MITOCHONDRIAL OUTER MEMBRANE PROTEIN PORIN 4"/>
    <property type="match status" value="1"/>
</dbReference>
<dbReference type="InterPro" id="IPR001925">
    <property type="entry name" value="Porin_Euk"/>
</dbReference>
<protein>
    <submittedName>
        <fullName evidence="3">Uncharacterized protein</fullName>
    </submittedName>
</protein>
<proteinExistence type="inferred from homology"/>
<evidence type="ECO:0000313" key="3">
    <source>
        <dbReference type="EMBL" id="RRT38190.1"/>
    </source>
</evidence>
<accession>A0A426XFH6</accession>
<dbReference type="GO" id="GO:0008308">
    <property type="term" value="F:voltage-gated monoatomic anion channel activity"/>
    <property type="evidence" value="ECO:0007669"/>
    <property type="project" value="InterPro"/>
</dbReference>
<comment type="similarity">
    <text evidence="1">Belongs to the eukaryotic mitochondrial porin (TC 1.B.8.1) family.</text>
</comment>
<evidence type="ECO:0000256" key="2">
    <source>
        <dbReference type="SAM" id="MobiDB-lite"/>
    </source>
</evidence>
<feature type="non-terminal residue" evidence="3">
    <location>
        <position position="1"/>
    </location>
</feature>
<dbReference type="InterPro" id="IPR023614">
    <property type="entry name" value="Porin_dom_sf"/>
</dbReference>
<reference evidence="3 4" key="1">
    <citation type="journal article" date="2014" name="Agronomy (Basel)">
        <title>A Draft Genome Sequence for Ensete ventricosum, the Drought-Tolerant Tree Against Hunger.</title>
        <authorList>
            <person name="Harrison J."/>
            <person name="Moore K.A."/>
            <person name="Paszkiewicz K."/>
            <person name="Jones T."/>
            <person name="Grant M."/>
            <person name="Ambacheew D."/>
            <person name="Muzemil S."/>
            <person name="Studholme D.J."/>
        </authorList>
    </citation>
    <scope>NUCLEOTIDE SEQUENCE [LARGE SCALE GENOMIC DNA]</scope>
</reference>
<evidence type="ECO:0000256" key="1">
    <source>
        <dbReference type="ARBA" id="ARBA00009624"/>
    </source>
</evidence>
<organism evidence="3 4">
    <name type="scientific">Ensete ventricosum</name>
    <name type="common">Abyssinian banana</name>
    <name type="synonym">Musa ensete</name>
    <dbReference type="NCBI Taxonomy" id="4639"/>
    <lineage>
        <taxon>Eukaryota</taxon>
        <taxon>Viridiplantae</taxon>
        <taxon>Streptophyta</taxon>
        <taxon>Embryophyta</taxon>
        <taxon>Tracheophyta</taxon>
        <taxon>Spermatophyta</taxon>
        <taxon>Magnoliopsida</taxon>
        <taxon>Liliopsida</taxon>
        <taxon>Zingiberales</taxon>
        <taxon>Musaceae</taxon>
        <taxon>Ensete</taxon>
    </lineage>
</organism>
<dbReference type="Pfam" id="PF01459">
    <property type="entry name" value="Porin_3"/>
    <property type="match status" value="1"/>
</dbReference>